<keyword evidence="3" id="KW-1185">Reference proteome</keyword>
<organism evidence="2 3">
    <name type="scientific">Agrocybe chaxingu</name>
    <dbReference type="NCBI Taxonomy" id="84603"/>
    <lineage>
        <taxon>Eukaryota</taxon>
        <taxon>Fungi</taxon>
        <taxon>Dikarya</taxon>
        <taxon>Basidiomycota</taxon>
        <taxon>Agaricomycotina</taxon>
        <taxon>Agaricomycetes</taxon>
        <taxon>Agaricomycetidae</taxon>
        <taxon>Agaricales</taxon>
        <taxon>Agaricineae</taxon>
        <taxon>Strophariaceae</taxon>
        <taxon>Agrocybe</taxon>
    </lineage>
</organism>
<comment type="caution">
    <text evidence="2">The sequence shown here is derived from an EMBL/GenBank/DDBJ whole genome shotgun (WGS) entry which is preliminary data.</text>
</comment>
<accession>A0A9W8MNJ6</accession>
<gene>
    <name evidence="2" type="ORF">NLJ89_g12373</name>
</gene>
<feature type="region of interest" description="Disordered" evidence="1">
    <location>
        <begin position="1"/>
        <end position="72"/>
    </location>
</feature>
<feature type="compositionally biased region" description="Acidic residues" evidence="1">
    <location>
        <begin position="28"/>
        <end position="52"/>
    </location>
</feature>
<evidence type="ECO:0000313" key="3">
    <source>
        <dbReference type="Proteomes" id="UP001148786"/>
    </source>
</evidence>
<dbReference type="Proteomes" id="UP001148786">
    <property type="component" value="Unassembled WGS sequence"/>
</dbReference>
<evidence type="ECO:0000313" key="2">
    <source>
        <dbReference type="EMBL" id="KAJ3478599.1"/>
    </source>
</evidence>
<dbReference type="EMBL" id="JANKHO010004138">
    <property type="protein sequence ID" value="KAJ3478599.1"/>
    <property type="molecule type" value="Genomic_DNA"/>
</dbReference>
<feature type="compositionally biased region" description="Basic and acidic residues" evidence="1">
    <location>
        <begin position="9"/>
        <end position="27"/>
    </location>
</feature>
<name>A0A9W8MNJ6_9AGAR</name>
<evidence type="ECO:0000256" key="1">
    <source>
        <dbReference type="SAM" id="MobiDB-lite"/>
    </source>
</evidence>
<proteinExistence type="predicted"/>
<sequence length="72" mass="8242">MEASLEKQAAADRKSRGGESKKSKKKDDEDEDTPDEDAEAAMDVESEEEEEEFKVRRVTSKRAITFDEEDEE</sequence>
<reference evidence="2" key="1">
    <citation type="submission" date="2022-07" db="EMBL/GenBank/DDBJ databases">
        <title>Genome Sequence of Agrocybe chaxingu.</title>
        <authorList>
            <person name="Buettner E."/>
        </authorList>
    </citation>
    <scope>NUCLEOTIDE SEQUENCE</scope>
    <source>
        <strain evidence="2">MP-N11</strain>
    </source>
</reference>
<dbReference type="AlphaFoldDB" id="A0A9W8MNJ6"/>
<protein>
    <submittedName>
        <fullName evidence="2">Uncharacterized protein</fullName>
    </submittedName>
</protein>